<evidence type="ECO:0000256" key="2">
    <source>
        <dbReference type="ARBA" id="ARBA00011402"/>
    </source>
</evidence>
<protein>
    <recommendedName>
        <fullName evidence="3">Bacterial proteasome activator</fullName>
    </recommendedName>
</protein>
<feature type="compositionally biased region" description="Basic and acidic residues" evidence="5">
    <location>
        <begin position="17"/>
        <end position="30"/>
    </location>
</feature>
<reference evidence="6 7" key="1">
    <citation type="journal article" date="2019" name="Int. J. Syst. Evol. Microbiol.">
        <title>The Global Catalogue of Microorganisms (GCM) 10K type strain sequencing project: providing services to taxonomists for standard genome sequencing and annotation.</title>
        <authorList>
            <consortium name="The Broad Institute Genomics Platform"/>
            <consortium name="The Broad Institute Genome Sequencing Center for Infectious Disease"/>
            <person name="Wu L."/>
            <person name="Ma J."/>
        </authorList>
    </citation>
    <scope>NUCLEOTIDE SEQUENCE [LARGE SCALE GENOMIC DNA]</scope>
    <source>
        <strain evidence="6 7">JCM 14546</strain>
    </source>
</reference>
<keyword evidence="7" id="KW-1185">Reference proteome</keyword>
<comment type="caution">
    <text evidence="6">The sequence shown here is derived from an EMBL/GenBank/DDBJ whole genome shotgun (WGS) entry which is preliminary data.</text>
</comment>
<evidence type="ECO:0000313" key="6">
    <source>
        <dbReference type="EMBL" id="GAA1999637.1"/>
    </source>
</evidence>
<feature type="region of interest" description="Disordered" evidence="5">
    <location>
        <begin position="163"/>
        <end position="202"/>
    </location>
</feature>
<proteinExistence type="inferred from homology"/>
<dbReference type="RefSeq" id="WP_344306507.1">
    <property type="nucleotide sequence ID" value="NZ_BAAANO010000004.1"/>
</dbReference>
<keyword evidence="4" id="KW-0647">Proteasome</keyword>
<comment type="subunit">
    <text evidence="2">Forms a homooligomeric, either hexameric or heptameric, ring-like structure which stacks co-axially with the proteasomal alpha-rings.</text>
</comment>
<dbReference type="Pfam" id="PF10759">
    <property type="entry name" value="BPA"/>
    <property type="match status" value="1"/>
</dbReference>
<organism evidence="6 7">
    <name type="scientific">Brevibacterium samyangense</name>
    <dbReference type="NCBI Taxonomy" id="366888"/>
    <lineage>
        <taxon>Bacteria</taxon>
        <taxon>Bacillati</taxon>
        <taxon>Actinomycetota</taxon>
        <taxon>Actinomycetes</taxon>
        <taxon>Micrococcales</taxon>
        <taxon>Brevibacteriaceae</taxon>
        <taxon>Brevibacterium</taxon>
    </lineage>
</organism>
<feature type="region of interest" description="Disordered" evidence="5">
    <location>
        <begin position="1"/>
        <end position="58"/>
    </location>
</feature>
<evidence type="ECO:0000256" key="1">
    <source>
        <dbReference type="ARBA" id="ARBA00006639"/>
    </source>
</evidence>
<gene>
    <name evidence="6" type="ORF">GCM10009755_04070</name>
</gene>
<sequence>MSENTPLEPTLPDEAEEHAPSAEAPTRHDLVAGVPGAGPAGAADSEDEEPAVSEPGKLLRLGTMAKQLLEEVRQTELDEGGRERLAEIHRRSVEELAEGMSRELADELRGLALPFDEDEVPSTGELRIAQAQLVGWLEGLFHGIQTAIMAQQAMGRQGARGALPPGMVVVDPQSGQAHPPQGALHPGQTPGEDSGHRPGNYL</sequence>
<dbReference type="Proteomes" id="UP001500755">
    <property type="component" value="Unassembled WGS sequence"/>
</dbReference>
<dbReference type="InterPro" id="IPR019695">
    <property type="entry name" value="Proteasome_act"/>
</dbReference>
<accession>A0ABN2T613</accession>
<evidence type="ECO:0000313" key="7">
    <source>
        <dbReference type="Proteomes" id="UP001500755"/>
    </source>
</evidence>
<comment type="similarity">
    <text evidence="1">Belongs to the Bpa family.</text>
</comment>
<evidence type="ECO:0000256" key="3">
    <source>
        <dbReference type="ARBA" id="ARBA00014831"/>
    </source>
</evidence>
<dbReference type="EMBL" id="BAAANO010000004">
    <property type="protein sequence ID" value="GAA1999637.1"/>
    <property type="molecule type" value="Genomic_DNA"/>
</dbReference>
<evidence type="ECO:0000256" key="4">
    <source>
        <dbReference type="ARBA" id="ARBA00022942"/>
    </source>
</evidence>
<evidence type="ECO:0000256" key="5">
    <source>
        <dbReference type="SAM" id="MobiDB-lite"/>
    </source>
</evidence>
<name>A0ABN2T613_9MICO</name>